<dbReference type="Proteomes" id="UP000002146">
    <property type="component" value="Chromosome"/>
</dbReference>
<organism evidence="1 2">
    <name type="scientific">Methanoculleus marisnigri (strain ATCC 35101 / DSM 1498 / JR1)</name>
    <dbReference type="NCBI Taxonomy" id="368407"/>
    <lineage>
        <taxon>Archaea</taxon>
        <taxon>Methanobacteriati</taxon>
        <taxon>Methanobacteriota</taxon>
        <taxon>Stenosarchaea group</taxon>
        <taxon>Methanomicrobia</taxon>
        <taxon>Methanomicrobiales</taxon>
        <taxon>Methanomicrobiaceae</taxon>
        <taxon>Methanoculleus</taxon>
    </lineage>
</organism>
<dbReference type="AlphaFoldDB" id="A3CRY1"/>
<dbReference type="EMBL" id="CP000562">
    <property type="protein sequence ID" value="ABN56131.1"/>
    <property type="molecule type" value="Genomic_DNA"/>
</dbReference>
<dbReference type="KEGG" id="mem:Memar_0197"/>
<gene>
    <name evidence="1" type="ordered locus">Memar_0197</name>
</gene>
<sequence length="33" mass="3874">MERIPTDRHLVQEILRIQIAIPLMDAVAEPYLQ</sequence>
<evidence type="ECO:0000313" key="2">
    <source>
        <dbReference type="Proteomes" id="UP000002146"/>
    </source>
</evidence>
<dbReference type="HOGENOM" id="CLU_3379936_0_0_2"/>
<accession>A3CRY1</accession>
<protein>
    <submittedName>
        <fullName evidence="1">Uncharacterized protein</fullName>
    </submittedName>
</protein>
<evidence type="ECO:0000313" key="1">
    <source>
        <dbReference type="EMBL" id="ABN56131.1"/>
    </source>
</evidence>
<dbReference type="STRING" id="368407.Memar_0197"/>
<proteinExistence type="predicted"/>
<keyword evidence="2" id="KW-1185">Reference proteome</keyword>
<name>A3CRY1_METMJ</name>
<reference evidence="1 2" key="1">
    <citation type="journal article" date="2009" name="Stand. Genomic Sci.">
        <title>Complete genome sequence of Methanoculleus marisnigri Romesser et al. 1981 type strain JR1.</title>
        <authorList>
            <person name="Anderson I.J."/>
            <person name="Sieprawska-Lupa M."/>
            <person name="Lapidus A."/>
            <person name="Nolan M."/>
            <person name="Copeland A."/>
            <person name="Glavina Del Rio T."/>
            <person name="Tice H."/>
            <person name="Dalin E."/>
            <person name="Barry K."/>
            <person name="Saunders E."/>
            <person name="Han C."/>
            <person name="Brettin T."/>
            <person name="Detter J.C."/>
            <person name="Bruce D."/>
            <person name="Mikhailova N."/>
            <person name="Pitluck S."/>
            <person name="Hauser L."/>
            <person name="Land M."/>
            <person name="Lucas S."/>
            <person name="Richardson P."/>
            <person name="Whitman W.B."/>
            <person name="Kyrpides N.C."/>
        </authorList>
    </citation>
    <scope>NUCLEOTIDE SEQUENCE [LARGE SCALE GENOMIC DNA]</scope>
    <source>
        <strain evidence="2">ATCC 35101 / DSM 1498 / JR1</strain>
    </source>
</reference>